<dbReference type="InterPro" id="IPR054384">
    <property type="entry name" value="SecDF_P1_head"/>
</dbReference>
<evidence type="ECO:0000313" key="16">
    <source>
        <dbReference type="Proteomes" id="UP000494365"/>
    </source>
</evidence>
<evidence type="ECO:0000256" key="8">
    <source>
        <dbReference type="ARBA" id="ARBA00023136"/>
    </source>
</evidence>
<comment type="function">
    <text evidence="9">Part of the Sec protein translocase complex. Interacts with the SecYEG preprotein conducting channel. SecDF uses the proton motive force (PMF) to complete protein translocation after the ATP-dependent function of SecA.</text>
</comment>
<evidence type="ECO:0000259" key="12">
    <source>
        <dbReference type="Pfam" id="PF13721"/>
    </source>
</evidence>
<dbReference type="Pfam" id="PF07549">
    <property type="entry name" value="Sec_GG"/>
    <property type="match status" value="1"/>
</dbReference>
<keyword evidence="8 9" id="KW-0472">Membrane</keyword>
<dbReference type="EMBL" id="CADIKK010000004">
    <property type="protein sequence ID" value="CAB3781378.1"/>
    <property type="molecule type" value="Genomic_DNA"/>
</dbReference>
<dbReference type="AlphaFoldDB" id="A0A6S7B0B1"/>
<comment type="subunit">
    <text evidence="9">Forms a complex with SecF. Part of the essential Sec protein translocation apparatus which comprises SecA, SecYEG and auxiliary proteins SecDF-YajC and YidC.</text>
</comment>
<feature type="transmembrane region" description="Helical" evidence="9">
    <location>
        <begin position="449"/>
        <end position="470"/>
    </location>
</feature>
<keyword evidence="4 9" id="KW-0812">Transmembrane</keyword>
<dbReference type="Gene3D" id="3.30.70.3400">
    <property type="match status" value="2"/>
</dbReference>
<dbReference type="RefSeq" id="WP_175148667.1">
    <property type="nucleotide sequence ID" value="NZ_CADIKK010000004.1"/>
</dbReference>
<dbReference type="InterPro" id="IPR055344">
    <property type="entry name" value="SecD_SecF_C_bact"/>
</dbReference>
<feature type="domain" description="Protein export membrane protein SecD/SecF C-terminal" evidence="11">
    <location>
        <begin position="429"/>
        <end position="599"/>
    </location>
</feature>
<comment type="similarity">
    <text evidence="9">Belongs to the SecD/SecF family. SecD subfamily.</text>
</comment>
<evidence type="ECO:0000259" key="14">
    <source>
        <dbReference type="Pfam" id="PF22599"/>
    </source>
</evidence>
<gene>
    <name evidence="9 15" type="primary">secD</name>
    <name evidence="15" type="ORF">LMG28614_01241</name>
</gene>
<evidence type="ECO:0000259" key="13">
    <source>
        <dbReference type="Pfam" id="PF21760"/>
    </source>
</evidence>
<dbReference type="FunFam" id="3.30.70.3400:FF:000003">
    <property type="entry name" value="Preprotein translocase subunit SecD"/>
    <property type="match status" value="1"/>
</dbReference>
<dbReference type="PANTHER" id="PTHR30081:SF1">
    <property type="entry name" value="PROTEIN TRANSLOCASE SUBUNIT SECD"/>
    <property type="match status" value="1"/>
</dbReference>
<dbReference type="NCBIfam" id="TIGR01129">
    <property type="entry name" value="secD"/>
    <property type="match status" value="1"/>
</dbReference>
<evidence type="ECO:0000259" key="11">
    <source>
        <dbReference type="Pfam" id="PF02355"/>
    </source>
</evidence>
<keyword evidence="16" id="KW-1185">Reference proteome</keyword>
<dbReference type="GO" id="GO:0043952">
    <property type="term" value="P:protein transport by the Sec complex"/>
    <property type="evidence" value="ECO:0007669"/>
    <property type="project" value="UniProtKB-UniRule"/>
</dbReference>
<feature type="compositionally biased region" description="Low complexity" evidence="10">
    <location>
        <begin position="639"/>
        <end position="656"/>
    </location>
</feature>
<feature type="region of interest" description="Disordered" evidence="10">
    <location>
        <begin position="639"/>
        <end position="679"/>
    </location>
</feature>
<dbReference type="Pfam" id="PF22599">
    <property type="entry name" value="SecDF_P1_head"/>
    <property type="match status" value="1"/>
</dbReference>
<evidence type="ECO:0000256" key="10">
    <source>
        <dbReference type="SAM" id="MobiDB-lite"/>
    </source>
</evidence>
<keyword evidence="6 9" id="KW-1133">Transmembrane helix</keyword>
<feature type="domain" description="Protein translocase subunit SecDF P1" evidence="13">
    <location>
        <begin position="239"/>
        <end position="297"/>
    </location>
</feature>
<dbReference type="GO" id="GO:0065002">
    <property type="term" value="P:intracellular protein transmembrane transport"/>
    <property type="evidence" value="ECO:0007669"/>
    <property type="project" value="UniProtKB-UniRule"/>
</dbReference>
<dbReference type="FunFam" id="1.20.1640.10:FF:000004">
    <property type="entry name" value="Protein translocase subunit SecD"/>
    <property type="match status" value="1"/>
</dbReference>
<comment type="caution">
    <text evidence="9">Lacks conserved residue(s) required for the propagation of feature annotation.</text>
</comment>
<sequence length="679" mass="72006">MNRYPLWKYAVMLVALVIGLVYTLPNLFGEAPAVQVSSGKATVRLDSTTLAAVEAALAANQIKPDAVTFDNSSTNANIRVRLPDTDTQLRVKDLLQKSLNSDPTDPQFIVALNLQSASPTWLSALRALPMYLGLDLRGGVHFLLQVDMAGALNKKLDSDASDVRTLLRDNNVRDGGVNRVGQSVVINLADQATADAALKLLGRSISELQWASQAGADGSVQLVGTFTPAVQRAVQDAALKQNITTLHNRVNELGVAEPVIQQQGADRIVVELPGVQDTAKAKDIIGRTATLEARLADPVNTHPNPADPVPPGDELFTQGNQTPVLLRKQVIFTGDRIIDASAGFDEHQRPSVSLRLDSAGGRALRSVSRDNIGKPMAMVLFERGKGEVLTVATIQSELGDRFQITGQPTPQAAADLALLLRAGSLAAPMEIIEERTIGPSLGADNIKKGFHSVVWGFAAIAVFMIAYYMLFGVISMIGLSVNLLLLIAILSMLQATLTLPGIAAIALALGMAIDANVLINERVREELRNGAPPQLAIQNGYAHAWATILDSNVTTLIAGLALLAFGSGPVRGFAMVHCIGILTSMFSAVFFSRGIVNLWYGGKKKLKSLAIGQVWRPETAPAGSSAYLGNNDAATDTAQAIAAAKGKPKAPAGAQARTGKPTVRRRDASNPPQKPGSSR</sequence>
<dbReference type="PANTHER" id="PTHR30081">
    <property type="entry name" value="PROTEIN-EXPORT MEMBRANE PROTEIN SEC"/>
    <property type="match status" value="1"/>
</dbReference>
<organism evidence="15 16">
    <name type="scientific">Paraburkholderia ultramafica</name>
    <dbReference type="NCBI Taxonomy" id="1544867"/>
    <lineage>
        <taxon>Bacteria</taxon>
        <taxon>Pseudomonadati</taxon>
        <taxon>Pseudomonadota</taxon>
        <taxon>Betaproteobacteria</taxon>
        <taxon>Burkholderiales</taxon>
        <taxon>Burkholderiaceae</taxon>
        <taxon>Paraburkholderia</taxon>
    </lineage>
</organism>
<proteinExistence type="inferred from homology"/>
<keyword evidence="3 9" id="KW-1003">Cell membrane</keyword>
<feature type="domain" description="SecDF P1 head subdomain" evidence="14">
    <location>
        <begin position="317"/>
        <end position="427"/>
    </location>
</feature>
<evidence type="ECO:0000313" key="15">
    <source>
        <dbReference type="EMBL" id="CAB3781378.1"/>
    </source>
</evidence>
<evidence type="ECO:0000256" key="3">
    <source>
        <dbReference type="ARBA" id="ARBA00022475"/>
    </source>
</evidence>
<dbReference type="InterPro" id="IPR048631">
    <property type="entry name" value="SecD_1st"/>
</dbReference>
<keyword evidence="2 9" id="KW-0813">Transport</keyword>
<dbReference type="Proteomes" id="UP000494365">
    <property type="component" value="Unassembled WGS sequence"/>
</dbReference>
<evidence type="ECO:0000256" key="9">
    <source>
        <dbReference type="HAMAP-Rule" id="MF_01463"/>
    </source>
</evidence>
<feature type="domain" description="SecD export protein N-terminal TM" evidence="12">
    <location>
        <begin position="1"/>
        <end position="111"/>
    </location>
</feature>
<evidence type="ECO:0000256" key="5">
    <source>
        <dbReference type="ARBA" id="ARBA00022927"/>
    </source>
</evidence>
<dbReference type="Pfam" id="PF21760">
    <property type="entry name" value="SecD_1st"/>
    <property type="match status" value="1"/>
</dbReference>
<dbReference type="InterPro" id="IPR027398">
    <property type="entry name" value="SecD-TM"/>
</dbReference>
<dbReference type="InterPro" id="IPR022813">
    <property type="entry name" value="SecD/SecF_arch_bac"/>
</dbReference>
<evidence type="ECO:0000256" key="4">
    <source>
        <dbReference type="ARBA" id="ARBA00022692"/>
    </source>
</evidence>
<evidence type="ECO:0000256" key="7">
    <source>
        <dbReference type="ARBA" id="ARBA00023010"/>
    </source>
</evidence>
<comment type="subcellular location">
    <subcellularLocation>
        <location evidence="1 9">Cell membrane</location>
        <topology evidence="1 9">Multi-pass membrane protein</topology>
    </subcellularLocation>
</comment>
<dbReference type="Pfam" id="PF02355">
    <property type="entry name" value="SecD_SecF_C"/>
    <property type="match status" value="1"/>
</dbReference>
<dbReference type="Gene3D" id="1.20.1640.10">
    <property type="entry name" value="Multidrug efflux transporter AcrB transmembrane domain"/>
    <property type="match status" value="1"/>
</dbReference>
<dbReference type="Pfam" id="PF13721">
    <property type="entry name" value="SecD-TM1"/>
    <property type="match status" value="1"/>
</dbReference>
<feature type="transmembrane region" description="Helical" evidence="9">
    <location>
        <begin position="501"/>
        <end position="519"/>
    </location>
</feature>
<dbReference type="InterPro" id="IPR022646">
    <property type="entry name" value="SecD/SecF_CS"/>
</dbReference>
<feature type="transmembrane region" description="Helical" evidence="9">
    <location>
        <begin position="477"/>
        <end position="495"/>
    </location>
</feature>
<dbReference type="SUPFAM" id="SSF82866">
    <property type="entry name" value="Multidrug efflux transporter AcrB transmembrane domain"/>
    <property type="match status" value="1"/>
</dbReference>
<protein>
    <recommendedName>
        <fullName evidence="9">Protein translocase subunit SecD</fullName>
    </recommendedName>
</protein>
<dbReference type="GO" id="GO:0006605">
    <property type="term" value="P:protein targeting"/>
    <property type="evidence" value="ECO:0007669"/>
    <property type="project" value="UniProtKB-UniRule"/>
</dbReference>
<evidence type="ECO:0000256" key="1">
    <source>
        <dbReference type="ARBA" id="ARBA00004651"/>
    </source>
</evidence>
<dbReference type="Gene3D" id="3.30.1360.200">
    <property type="match status" value="1"/>
</dbReference>
<dbReference type="HAMAP" id="MF_01463_B">
    <property type="entry name" value="SecD_B"/>
    <property type="match status" value="1"/>
</dbReference>
<dbReference type="NCBIfam" id="TIGR00916">
    <property type="entry name" value="2A0604s01"/>
    <property type="match status" value="1"/>
</dbReference>
<feature type="transmembrane region" description="Helical" evidence="9">
    <location>
        <begin position="572"/>
        <end position="600"/>
    </location>
</feature>
<evidence type="ECO:0000256" key="6">
    <source>
        <dbReference type="ARBA" id="ARBA00022989"/>
    </source>
</evidence>
<keyword evidence="5 9" id="KW-0653">Protein transport</keyword>
<dbReference type="InterPro" id="IPR005791">
    <property type="entry name" value="SecD"/>
</dbReference>
<dbReference type="InterPro" id="IPR048634">
    <property type="entry name" value="SecD_SecF_C"/>
</dbReference>
<reference evidence="15 16" key="1">
    <citation type="submission" date="2020-04" db="EMBL/GenBank/DDBJ databases">
        <authorList>
            <person name="De Canck E."/>
        </authorList>
    </citation>
    <scope>NUCLEOTIDE SEQUENCE [LARGE SCALE GENOMIC DNA]</scope>
    <source>
        <strain evidence="15 16">LMG 28614</strain>
    </source>
</reference>
<name>A0A6S7B0B1_9BURK</name>
<feature type="transmembrane region" description="Helical" evidence="9">
    <location>
        <begin position="540"/>
        <end position="566"/>
    </location>
</feature>
<dbReference type="GO" id="GO:0015450">
    <property type="term" value="F:protein-transporting ATPase activity"/>
    <property type="evidence" value="ECO:0007669"/>
    <property type="project" value="InterPro"/>
</dbReference>
<keyword evidence="7 9" id="KW-0811">Translocation</keyword>
<dbReference type="GO" id="GO:0005886">
    <property type="term" value="C:plasma membrane"/>
    <property type="evidence" value="ECO:0007669"/>
    <property type="project" value="UniProtKB-SubCell"/>
</dbReference>
<accession>A0A6S7B0B1</accession>
<evidence type="ECO:0000256" key="2">
    <source>
        <dbReference type="ARBA" id="ARBA00022448"/>
    </source>
</evidence>